<evidence type="ECO:0000313" key="4">
    <source>
        <dbReference type="Proteomes" id="UP000320333"/>
    </source>
</evidence>
<sequence>MDFTNTHVFLTGASGGVGVETARQFLALGACVSLHANSNAEALAPLVAQYPRTARVFKAAIDNEKDIDCVFAEATAVFGPIASLIVVHGIWPAEDVAVKDMSLARWSRTINVNLTGTFLCCRAYLRQLEAAVAAKKAPSKNVSIVFVGSTAGKFGEALHADYSASKSAMMYGLTTSLKNEVVKIHPTARVNTVSPGWIRTPMAERAMQDPALLYQALASSPLKKVSEPIDIARAILFLSSSDMAGNITGISLDVNAGMEGRLLNQPGDFGQRASKL</sequence>
<name>A0A507FKQ6_9FUNG</name>
<comment type="similarity">
    <text evidence="1">Belongs to the short-chain dehydrogenases/reductases (SDR) family.</text>
</comment>
<dbReference type="STRING" id="246404.A0A507FKQ6"/>
<dbReference type="PANTHER" id="PTHR24321">
    <property type="entry name" value="DEHYDROGENASES, SHORT CHAIN"/>
    <property type="match status" value="1"/>
</dbReference>
<reference evidence="3 4" key="1">
    <citation type="journal article" date="2019" name="Sci. Rep.">
        <title>Comparative genomics of chytrid fungi reveal insights into the obligate biotrophic and pathogenic lifestyle of Synchytrium endobioticum.</title>
        <authorList>
            <person name="van de Vossenberg B.T.L.H."/>
            <person name="Warris S."/>
            <person name="Nguyen H.D.T."/>
            <person name="van Gent-Pelzer M.P.E."/>
            <person name="Joly D.L."/>
            <person name="van de Geest H.C."/>
            <person name="Bonants P.J.M."/>
            <person name="Smith D.S."/>
            <person name="Levesque C.A."/>
            <person name="van der Lee T.A.J."/>
        </authorList>
    </citation>
    <scope>NUCLEOTIDE SEQUENCE [LARGE SCALE GENOMIC DNA]</scope>
    <source>
        <strain evidence="3 4">CBS 675.73</strain>
    </source>
</reference>
<keyword evidence="2" id="KW-0560">Oxidoreductase</keyword>
<dbReference type="OrthoDB" id="504708at2759"/>
<keyword evidence="4" id="KW-1185">Reference proteome</keyword>
<dbReference type="GO" id="GO:0016491">
    <property type="term" value="F:oxidoreductase activity"/>
    <property type="evidence" value="ECO:0007669"/>
    <property type="project" value="UniProtKB-KW"/>
</dbReference>
<dbReference type="CDD" id="cd05233">
    <property type="entry name" value="SDR_c"/>
    <property type="match status" value="1"/>
</dbReference>
<dbReference type="AlphaFoldDB" id="A0A507FKQ6"/>
<dbReference type="PANTHER" id="PTHR24321:SF8">
    <property type="entry name" value="ESTRADIOL 17-BETA-DEHYDROGENASE 8-RELATED"/>
    <property type="match status" value="1"/>
</dbReference>
<accession>A0A507FKQ6</accession>
<dbReference type="PRINTS" id="PR00081">
    <property type="entry name" value="GDHRDH"/>
</dbReference>
<evidence type="ECO:0000313" key="3">
    <source>
        <dbReference type="EMBL" id="TPX76904.1"/>
    </source>
</evidence>
<evidence type="ECO:0000256" key="2">
    <source>
        <dbReference type="ARBA" id="ARBA00023002"/>
    </source>
</evidence>
<organism evidence="3 4">
    <name type="scientific">Chytriomyces confervae</name>
    <dbReference type="NCBI Taxonomy" id="246404"/>
    <lineage>
        <taxon>Eukaryota</taxon>
        <taxon>Fungi</taxon>
        <taxon>Fungi incertae sedis</taxon>
        <taxon>Chytridiomycota</taxon>
        <taxon>Chytridiomycota incertae sedis</taxon>
        <taxon>Chytridiomycetes</taxon>
        <taxon>Chytridiales</taxon>
        <taxon>Chytriomycetaceae</taxon>
        <taxon>Chytriomyces</taxon>
    </lineage>
</organism>
<dbReference type="EMBL" id="QEAP01000033">
    <property type="protein sequence ID" value="TPX76904.1"/>
    <property type="molecule type" value="Genomic_DNA"/>
</dbReference>
<protein>
    <recommendedName>
        <fullName evidence="5">NAD(P)-binding protein</fullName>
    </recommendedName>
</protein>
<comment type="caution">
    <text evidence="3">The sequence shown here is derived from an EMBL/GenBank/DDBJ whole genome shotgun (WGS) entry which is preliminary data.</text>
</comment>
<evidence type="ECO:0000256" key="1">
    <source>
        <dbReference type="ARBA" id="ARBA00006484"/>
    </source>
</evidence>
<proteinExistence type="inferred from homology"/>
<dbReference type="InterPro" id="IPR002347">
    <property type="entry name" value="SDR_fam"/>
</dbReference>
<dbReference type="Gene3D" id="3.40.50.720">
    <property type="entry name" value="NAD(P)-binding Rossmann-like Domain"/>
    <property type="match status" value="1"/>
</dbReference>
<dbReference type="InterPro" id="IPR036291">
    <property type="entry name" value="NAD(P)-bd_dom_sf"/>
</dbReference>
<gene>
    <name evidence="3" type="ORF">CcCBS67573_g01834</name>
</gene>
<evidence type="ECO:0008006" key="5">
    <source>
        <dbReference type="Google" id="ProtNLM"/>
    </source>
</evidence>
<dbReference type="SUPFAM" id="SSF51735">
    <property type="entry name" value="NAD(P)-binding Rossmann-fold domains"/>
    <property type="match status" value="1"/>
</dbReference>
<dbReference type="Pfam" id="PF13561">
    <property type="entry name" value="adh_short_C2"/>
    <property type="match status" value="1"/>
</dbReference>
<dbReference type="Proteomes" id="UP000320333">
    <property type="component" value="Unassembled WGS sequence"/>
</dbReference>